<gene>
    <name evidence="1" type="ORF">HMPREF9220_0614</name>
</gene>
<dbReference type="Pfam" id="PF18906">
    <property type="entry name" value="Phage_tube_2"/>
    <property type="match status" value="1"/>
</dbReference>
<dbReference type="InterPro" id="IPR044000">
    <property type="entry name" value="Phage_tube_2"/>
</dbReference>
<dbReference type="RefSeq" id="WP_007555075.1">
    <property type="nucleotide sequence ID" value="NZ_AENT01000027.1"/>
</dbReference>
<protein>
    <submittedName>
        <fullName evidence="1">Uncharacterized protein</fullName>
    </submittedName>
</protein>
<reference evidence="1 2" key="1">
    <citation type="submission" date="2010-11" db="EMBL/GenBank/DDBJ databases">
        <authorList>
            <person name="Durkin A.S."/>
            <person name="Madupu R."/>
            <person name="Torralba M."/>
            <person name="Gillis M."/>
            <person name="Methe B."/>
            <person name="Sutton G."/>
            <person name="Nelson K.E."/>
        </authorList>
    </citation>
    <scope>NUCLEOTIDE SEQUENCE [LARGE SCALE GENOMIC DNA]</scope>
    <source>
        <strain evidence="1 2">UPII 345-E</strain>
    </source>
</reference>
<dbReference type="EMBL" id="AENT01000027">
    <property type="protein sequence ID" value="EFR42318.1"/>
    <property type="molecule type" value="Genomic_DNA"/>
</dbReference>
<name>E4LA47_9FIRM</name>
<dbReference type="eggNOG" id="ENOG502Z80P">
    <property type="taxonomic scope" value="Bacteria"/>
</dbReference>
<dbReference type="AlphaFoldDB" id="E4LA47"/>
<dbReference type="OrthoDB" id="1680496at2"/>
<evidence type="ECO:0000313" key="2">
    <source>
        <dbReference type="Proteomes" id="UP000004594"/>
    </source>
</evidence>
<proteinExistence type="predicted"/>
<evidence type="ECO:0000313" key="1">
    <source>
        <dbReference type="EMBL" id="EFR42318.1"/>
    </source>
</evidence>
<sequence>MAIKQAMGVYTKTVLIPEEALRTLPSTLDGKGYILPFNSNTLSSTQNTTTPSTMSGRRDATEPIYGNIDVSGNLTIPLDTVACGVLFASAFGKPTTTESTGVASGAKKLYTHIFKPSKEQPSFAVEKIFNNGICSVVKGVKINKLSFNFGGDGELTVGADVIGCDEEIKDTQTSKSPKEISINRLNNFQASLLIDGEETAVVTDMSLEIAFGLDGNSYTIGGKGYRSRINEGLIEPSGNLTAFFDDKKFLDKAMKAETTKIQVKFKKGDHELLIDLPEVMFSRKTPAIENATGLVQKLDYHGFYKENKDNSCIKITLVNETEEYNDFNV</sequence>
<organism evidence="1 2">
    <name type="scientific">Dialister micraerophilus UPII 345-E</name>
    <dbReference type="NCBI Taxonomy" id="910314"/>
    <lineage>
        <taxon>Bacteria</taxon>
        <taxon>Bacillati</taxon>
        <taxon>Bacillota</taxon>
        <taxon>Negativicutes</taxon>
        <taxon>Veillonellales</taxon>
        <taxon>Veillonellaceae</taxon>
        <taxon>Dialister</taxon>
    </lineage>
</organism>
<accession>E4LA47</accession>
<comment type="caution">
    <text evidence="1">The sequence shown here is derived from an EMBL/GenBank/DDBJ whole genome shotgun (WGS) entry which is preliminary data.</text>
</comment>
<dbReference type="Proteomes" id="UP000004594">
    <property type="component" value="Unassembled WGS sequence"/>
</dbReference>